<evidence type="ECO:0000313" key="11">
    <source>
        <dbReference type="EMBL" id="EGQ78247.1"/>
    </source>
</evidence>
<keyword evidence="10" id="KW-0997">Cell inner membrane</keyword>
<dbReference type="PRINTS" id="PR01264">
    <property type="entry name" value="MECHCHANNEL"/>
</dbReference>
<dbReference type="Pfam" id="PF01741">
    <property type="entry name" value="MscL"/>
    <property type="match status" value="1"/>
</dbReference>
<evidence type="ECO:0000256" key="4">
    <source>
        <dbReference type="ARBA" id="ARBA00022475"/>
    </source>
</evidence>
<dbReference type="InterPro" id="IPR037673">
    <property type="entry name" value="MSC/AndL"/>
</dbReference>
<comment type="subunit">
    <text evidence="10">Homopentamer.</text>
</comment>
<keyword evidence="9 10" id="KW-0407">Ion channel</keyword>
<accession>A0AA36ULD9</accession>
<protein>
    <recommendedName>
        <fullName evidence="10">Large-conductance mechanosensitive channel</fullName>
    </recommendedName>
</protein>
<sequence>MPAGLKKPVRHFGRTFLKISLYYPQTYRRTFMSIASEFKQFIMRGNVIDLAVGMVVGTAFSGIVKSLVDDVIMPPIGLLIGGVDFSNLFITLKNGAQAPAEGYANLAAAQAAGAVTLNLGLFINSVISFLIIAAAIFAVIKALNSMKKAEAPVEEAPAEPSEEVLLLREIRDSLNKK</sequence>
<dbReference type="Gene3D" id="1.10.1200.120">
    <property type="entry name" value="Large-conductance mechanosensitive channel, MscL, domain 1"/>
    <property type="match status" value="1"/>
</dbReference>
<reference evidence="11 12" key="1">
    <citation type="submission" date="2011-05" db="EMBL/GenBank/DDBJ databases">
        <authorList>
            <person name="Muzny D."/>
            <person name="Qin X."/>
            <person name="Deng J."/>
            <person name="Jiang H."/>
            <person name="Liu Y."/>
            <person name="Qu J."/>
            <person name="Song X.-Z."/>
            <person name="Zhang L."/>
            <person name="Thornton R."/>
            <person name="Coyle M."/>
            <person name="Francisco L."/>
            <person name="Jackson L."/>
            <person name="Javaid M."/>
            <person name="Korchina V."/>
            <person name="Kovar C."/>
            <person name="Mata R."/>
            <person name="Mathew T."/>
            <person name="Ngo R."/>
            <person name="Nguyen L."/>
            <person name="Nguyen N."/>
            <person name="Okwuonu G."/>
            <person name="Ongeri F."/>
            <person name="Pham C."/>
            <person name="Simmons D."/>
            <person name="Wilczek-Boney K."/>
            <person name="Hale W."/>
            <person name="Jakkamsetti A."/>
            <person name="Pham P."/>
            <person name="Ruth R."/>
            <person name="San Lucas F."/>
            <person name="Warren J."/>
            <person name="Zhang J."/>
            <person name="Zhao Z."/>
            <person name="Zhou C."/>
            <person name="Zhu D."/>
            <person name="Lee S."/>
            <person name="Bess C."/>
            <person name="Blankenburg K."/>
            <person name="Forbes L."/>
            <person name="Fu Q."/>
            <person name="Gubbala S."/>
            <person name="Hirani K."/>
            <person name="Jayaseelan J.C."/>
            <person name="Lara F."/>
            <person name="Munidasa M."/>
            <person name="Palculict T."/>
            <person name="Patil S."/>
            <person name="Pu L.-L."/>
            <person name="Saada N."/>
            <person name="Tang L."/>
            <person name="Weissenberger G."/>
            <person name="Zhu Y."/>
            <person name="Hemphill L."/>
            <person name="Shang Y."/>
            <person name="Youmans B."/>
            <person name="Ayvaz T."/>
            <person name="Ross M."/>
            <person name="Santibanez J."/>
            <person name="Aqrawi P."/>
            <person name="Gross S."/>
            <person name="Joshi V."/>
            <person name="Fowler G."/>
            <person name="Nazareth L."/>
            <person name="Reid J."/>
            <person name="Worley K."/>
            <person name="Petrosino J."/>
            <person name="Highlander S."/>
            <person name="Gibbs R."/>
        </authorList>
    </citation>
    <scope>NUCLEOTIDE SEQUENCE [LARGE SCALE GENOMIC DNA]</scope>
    <source>
        <strain evidence="11 12">ATCC 33926</strain>
    </source>
</reference>
<dbReference type="PANTHER" id="PTHR30266:SF2">
    <property type="entry name" value="LARGE-CONDUCTANCE MECHANOSENSITIVE CHANNEL"/>
    <property type="match status" value="1"/>
</dbReference>
<dbReference type="InterPro" id="IPR019823">
    <property type="entry name" value="Mechanosensitive_channel_CS"/>
</dbReference>
<keyword evidence="3 10" id="KW-0813">Transport</keyword>
<comment type="function">
    <text evidence="10">Channel that opens in response to stretch forces in the membrane lipid bilayer. May participate in the regulation of osmotic pressure changes within the cell.</text>
</comment>
<organism evidence="11 12">
    <name type="scientific">Neisseria macacae ATCC 33926</name>
    <dbReference type="NCBI Taxonomy" id="997348"/>
    <lineage>
        <taxon>Bacteria</taxon>
        <taxon>Pseudomonadati</taxon>
        <taxon>Pseudomonadota</taxon>
        <taxon>Betaproteobacteria</taxon>
        <taxon>Neisseriales</taxon>
        <taxon>Neisseriaceae</taxon>
        <taxon>Neisseria</taxon>
    </lineage>
</organism>
<feature type="transmembrane region" description="Helical" evidence="10">
    <location>
        <begin position="47"/>
        <end position="68"/>
    </location>
</feature>
<comment type="subcellular location">
    <subcellularLocation>
        <location evidence="10">Cell inner membrane</location>
        <topology evidence="10">Multi-pass membrane protein</topology>
    </subcellularLocation>
    <subcellularLocation>
        <location evidence="1">Cell membrane</location>
        <topology evidence="1">Multi-pass membrane protein</topology>
    </subcellularLocation>
</comment>
<dbReference type="InterPro" id="IPR036019">
    <property type="entry name" value="MscL_channel"/>
</dbReference>
<dbReference type="GO" id="GO:0008381">
    <property type="term" value="F:mechanosensitive monoatomic ion channel activity"/>
    <property type="evidence" value="ECO:0007669"/>
    <property type="project" value="UniProtKB-UniRule"/>
</dbReference>
<keyword evidence="8 10" id="KW-0472">Membrane</keyword>
<comment type="caution">
    <text evidence="11">The sequence shown here is derived from an EMBL/GenBank/DDBJ whole genome shotgun (WGS) entry which is preliminary data.</text>
</comment>
<dbReference type="NCBIfam" id="NF010557">
    <property type="entry name" value="PRK13952.1"/>
    <property type="match status" value="1"/>
</dbReference>
<evidence type="ECO:0000256" key="7">
    <source>
        <dbReference type="ARBA" id="ARBA00023065"/>
    </source>
</evidence>
<dbReference type="PROSITE" id="PS01327">
    <property type="entry name" value="MSCL"/>
    <property type="match status" value="1"/>
</dbReference>
<dbReference type="GO" id="GO:0005886">
    <property type="term" value="C:plasma membrane"/>
    <property type="evidence" value="ECO:0007669"/>
    <property type="project" value="UniProtKB-SubCell"/>
</dbReference>
<keyword evidence="7 10" id="KW-0406">Ion transport</keyword>
<evidence type="ECO:0000256" key="10">
    <source>
        <dbReference type="HAMAP-Rule" id="MF_00115"/>
    </source>
</evidence>
<dbReference type="NCBIfam" id="TIGR00220">
    <property type="entry name" value="mscL"/>
    <property type="match status" value="1"/>
</dbReference>
<dbReference type="EMBL" id="AFQE01000020">
    <property type="protein sequence ID" value="EGQ78247.1"/>
    <property type="molecule type" value="Genomic_DNA"/>
</dbReference>
<keyword evidence="5 10" id="KW-0812">Transmembrane</keyword>
<keyword evidence="4 10" id="KW-1003">Cell membrane</keyword>
<evidence type="ECO:0000256" key="5">
    <source>
        <dbReference type="ARBA" id="ARBA00022692"/>
    </source>
</evidence>
<evidence type="ECO:0000256" key="6">
    <source>
        <dbReference type="ARBA" id="ARBA00022989"/>
    </source>
</evidence>
<evidence type="ECO:0000256" key="2">
    <source>
        <dbReference type="ARBA" id="ARBA00007254"/>
    </source>
</evidence>
<gene>
    <name evidence="10 11" type="primary">mscL</name>
    <name evidence="11" type="ORF">HMPREF9418_0297</name>
</gene>
<dbReference type="AlphaFoldDB" id="A0AA36ULD9"/>
<feature type="transmembrane region" description="Helical" evidence="10">
    <location>
        <begin position="121"/>
        <end position="140"/>
    </location>
</feature>
<evidence type="ECO:0000256" key="9">
    <source>
        <dbReference type="ARBA" id="ARBA00023303"/>
    </source>
</evidence>
<keyword evidence="6 10" id="KW-1133">Transmembrane helix</keyword>
<evidence type="ECO:0000313" key="12">
    <source>
        <dbReference type="Proteomes" id="UP000004982"/>
    </source>
</evidence>
<evidence type="ECO:0000256" key="1">
    <source>
        <dbReference type="ARBA" id="ARBA00004651"/>
    </source>
</evidence>
<dbReference type="SUPFAM" id="SSF81330">
    <property type="entry name" value="Gated mechanosensitive channel"/>
    <property type="match status" value="1"/>
</dbReference>
<evidence type="ECO:0000256" key="3">
    <source>
        <dbReference type="ARBA" id="ARBA00022448"/>
    </source>
</evidence>
<proteinExistence type="inferred from homology"/>
<dbReference type="Proteomes" id="UP000004982">
    <property type="component" value="Unassembled WGS sequence"/>
</dbReference>
<dbReference type="InterPro" id="IPR001185">
    <property type="entry name" value="MS_channel"/>
</dbReference>
<evidence type="ECO:0000256" key="8">
    <source>
        <dbReference type="ARBA" id="ARBA00023136"/>
    </source>
</evidence>
<dbReference type="HAMAP" id="MF_00115">
    <property type="entry name" value="MscL"/>
    <property type="match status" value="1"/>
</dbReference>
<dbReference type="PANTHER" id="PTHR30266">
    <property type="entry name" value="MECHANOSENSITIVE CHANNEL MSCL"/>
    <property type="match status" value="1"/>
</dbReference>
<comment type="similarity">
    <text evidence="2 10">Belongs to the MscL family.</text>
</comment>
<dbReference type="NCBIfam" id="NF001843">
    <property type="entry name" value="PRK00567.1-4"/>
    <property type="match status" value="1"/>
</dbReference>
<name>A0AA36ULD9_9NEIS</name>